<evidence type="ECO:0000256" key="3">
    <source>
        <dbReference type="ARBA" id="ARBA00022989"/>
    </source>
</evidence>
<protein>
    <submittedName>
        <fullName evidence="7">DUF202 domain-containing protein</fullName>
    </submittedName>
</protein>
<dbReference type="InterPro" id="IPR003807">
    <property type="entry name" value="DUF202"/>
</dbReference>
<keyword evidence="2 5" id="KW-0812">Transmembrane</keyword>
<comment type="caution">
    <text evidence="7">The sequence shown here is derived from an EMBL/GenBank/DDBJ whole genome shotgun (WGS) entry which is preliminary data.</text>
</comment>
<proteinExistence type="predicted"/>
<organism evidence="7 8">
    <name type="scientific">Vibrio ulleungensis</name>
    <dbReference type="NCBI Taxonomy" id="2807619"/>
    <lineage>
        <taxon>Bacteria</taxon>
        <taxon>Pseudomonadati</taxon>
        <taxon>Pseudomonadota</taxon>
        <taxon>Gammaproteobacteria</taxon>
        <taxon>Vibrionales</taxon>
        <taxon>Vibrionaceae</taxon>
        <taxon>Vibrio</taxon>
    </lineage>
</organism>
<evidence type="ECO:0000313" key="7">
    <source>
        <dbReference type="EMBL" id="MBM7034845.1"/>
    </source>
</evidence>
<keyword evidence="8" id="KW-1185">Reference proteome</keyword>
<evidence type="ECO:0000256" key="5">
    <source>
        <dbReference type="SAM" id="Phobius"/>
    </source>
</evidence>
<keyword evidence="3 5" id="KW-1133">Transmembrane helix</keyword>
<name>A0ABS2HB79_9VIBR</name>
<evidence type="ECO:0000259" key="6">
    <source>
        <dbReference type="Pfam" id="PF02656"/>
    </source>
</evidence>
<sequence length="90" mass="10308">MSWIRTQLLMFGAGLLLFKIGETNEQYLVAGLGIFCICTAAASTLYLKQRFTKLFSNDTAVSRWEFEVKQWLSALLALMAFGYLLSMWLR</sequence>
<feature type="transmembrane region" description="Helical" evidence="5">
    <location>
        <begin position="68"/>
        <end position="89"/>
    </location>
</feature>
<keyword evidence="4 5" id="KW-0472">Membrane</keyword>
<comment type="subcellular location">
    <subcellularLocation>
        <location evidence="1">Endomembrane system</location>
        <topology evidence="1">Multi-pass membrane protein</topology>
    </subcellularLocation>
</comment>
<reference evidence="7 8" key="1">
    <citation type="submission" date="2021-02" db="EMBL/GenBank/DDBJ databases">
        <authorList>
            <person name="Park J.-S."/>
        </authorList>
    </citation>
    <scope>NUCLEOTIDE SEQUENCE [LARGE SCALE GENOMIC DNA]</scope>
    <source>
        <strain evidence="7 8">188UL20-2</strain>
    </source>
</reference>
<evidence type="ECO:0000313" key="8">
    <source>
        <dbReference type="Proteomes" id="UP000809621"/>
    </source>
</evidence>
<evidence type="ECO:0000256" key="4">
    <source>
        <dbReference type="ARBA" id="ARBA00023136"/>
    </source>
</evidence>
<accession>A0ABS2HB79</accession>
<evidence type="ECO:0000256" key="2">
    <source>
        <dbReference type="ARBA" id="ARBA00022692"/>
    </source>
</evidence>
<dbReference type="Proteomes" id="UP000809621">
    <property type="component" value="Unassembled WGS sequence"/>
</dbReference>
<feature type="domain" description="DUF202" evidence="6">
    <location>
        <begin position="1"/>
        <end position="53"/>
    </location>
</feature>
<feature type="transmembrane region" description="Helical" evidence="5">
    <location>
        <begin position="27"/>
        <end position="47"/>
    </location>
</feature>
<gene>
    <name evidence="7" type="ORF">JQC93_00390</name>
</gene>
<evidence type="ECO:0000256" key="1">
    <source>
        <dbReference type="ARBA" id="ARBA00004127"/>
    </source>
</evidence>
<dbReference type="EMBL" id="JAFEUM010000001">
    <property type="protein sequence ID" value="MBM7034845.1"/>
    <property type="molecule type" value="Genomic_DNA"/>
</dbReference>
<dbReference type="Pfam" id="PF02656">
    <property type="entry name" value="DUF202"/>
    <property type="match status" value="1"/>
</dbReference>